<reference evidence="1 2" key="1">
    <citation type="journal article" date="2014" name="Mol. Plant">
        <title>Chromosome Scale Genome Assembly and Transcriptome Profiling of Nannochloropsis gaditana in Nitrogen Depletion.</title>
        <authorList>
            <person name="Corteggiani Carpinelli E."/>
            <person name="Telatin A."/>
            <person name="Vitulo N."/>
            <person name="Forcato C."/>
            <person name="D'Angelo M."/>
            <person name="Schiavon R."/>
            <person name="Vezzi A."/>
            <person name="Giacometti G.M."/>
            <person name="Morosinotto T."/>
            <person name="Valle G."/>
        </authorList>
    </citation>
    <scope>NUCLEOTIDE SEQUENCE [LARGE SCALE GENOMIC DNA]</scope>
    <source>
        <strain evidence="1 2">B-31</strain>
    </source>
</reference>
<accession>W7U4Y7</accession>
<comment type="caution">
    <text evidence="1">The sequence shown here is derived from an EMBL/GenBank/DDBJ whole genome shotgun (WGS) entry which is preliminary data.</text>
</comment>
<evidence type="ECO:0000313" key="2">
    <source>
        <dbReference type="Proteomes" id="UP000019335"/>
    </source>
</evidence>
<evidence type="ECO:0000313" key="1">
    <source>
        <dbReference type="EMBL" id="EWM27819.1"/>
    </source>
</evidence>
<gene>
    <name evidence="1" type="ORF">Naga_101967g1</name>
</gene>
<sequence length="200" mass="21980">MQDALALHSVFHVVEQASLQAFSSPPPSPPSSTAPSHSLATPIARLSHTVCSIADMLLDILHPSPLPSLPPSLPPSERSSLERRHRHRHQLQEQVFVSLQRRIQKAMSMSPCSLVLPGLLHLLLLLLRAWPLHFRRLVVEGPDSIPSVLLQKALEKDDREGGKEGGKEGGLESKPWLTAAILLWDLLAQPASSLATPPWY</sequence>
<protein>
    <submittedName>
        <fullName evidence="1">Uncharacterized protein</fullName>
    </submittedName>
</protein>
<dbReference type="EMBL" id="AZIL01000384">
    <property type="protein sequence ID" value="EWM27819.1"/>
    <property type="molecule type" value="Genomic_DNA"/>
</dbReference>
<proteinExistence type="predicted"/>
<dbReference type="AlphaFoldDB" id="W7U4Y7"/>
<name>W7U4Y7_9STRA</name>
<dbReference type="Proteomes" id="UP000019335">
    <property type="component" value="Chromosome 6"/>
</dbReference>
<organism evidence="1 2">
    <name type="scientific">Nannochloropsis gaditana</name>
    <dbReference type="NCBI Taxonomy" id="72520"/>
    <lineage>
        <taxon>Eukaryota</taxon>
        <taxon>Sar</taxon>
        <taxon>Stramenopiles</taxon>
        <taxon>Ochrophyta</taxon>
        <taxon>Eustigmatophyceae</taxon>
        <taxon>Eustigmatales</taxon>
        <taxon>Monodopsidaceae</taxon>
        <taxon>Nannochloropsis</taxon>
    </lineage>
</organism>
<keyword evidence="2" id="KW-1185">Reference proteome</keyword>